<name>F2IVA6_POLGS</name>
<evidence type="ECO:0000313" key="4">
    <source>
        <dbReference type="Proteomes" id="UP000008130"/>
    </source>
</evidence>
<keyword evidence="2" id="KW-0472">Membrane</keyword>
<evidence type="ECO:0000256" key="1">
    <source>
        <dbReference type="ARBA" id="ARBA00022448"/>
    </source>
</evidence>
<reference evidence="3 4" key="1">
    <citation type="journal article" date="2011" name="J. Bacteriol.">
        <title>Complete genome sequence of Polymorphum gilvum SL003B-26A1T, a crude oil-degrading bacterium from oil-polluted saline soil.</title>
        <authorList>
            <person name="Li S.G."/>
            <person name="Tang Y.Q."/>
            <person name="Nie Y."/>
            <person name="Cai M."/>
            <person name="Wu X.L."/>
        </authorList>
    </citation>
    <scope>NUCLEOTIDE SEQUENCE [LARGE SCALE GENOMIC DNA]</scope>
    <source>
        <strain evidence="4">LMG 25793 / CGMCC 1.9160 / SL003B-26A1</strain>
    </source>
</reference>
<dbReference type="OrthoDB" id="9780160at2"/>
<keyword evidence="2" id="KW-0812">Transmembrane</keyword>
<feature type="transmembrane region" description="Helical" evidence="2">
    <location>
        <begin position="210"/>
        <end position="228"/>
    </location>
</feature>
<organism evidence="3 4">
    <name type="scientific">Polymorphum gilvum (strain LMG 25793 / CGMCC 1.9160 / SL003B-26A1)</name>
    <dbReference type="NCBI Taxonomy" id="991905"/>
    <lineage>
        <taxon>Bacteria</taxon>
        <taxon>Pseudomonadati</taxon>
        <taxon>Pseudomonadota</taxon>
        <taxon>Alphaproteobacteria</taxon>
        <taxon>Rhodobacterales</taxon>
        <taxon>Paracoccaceae</taxon>
        <taxon>Polymorphum</taxon>
    </lineage>
</organism>
<feature type="transmembrane region" description="Helical" evidence="2">
    <location>
        <begin position="63"/>
        <end position="86"/>
    </location>
</feature>
<protein>
    <submittedName>
        <fullName evidence="3">Putative multidrug resistance protein efflux transporter</fullName>
    </submittedName>
</protein>
<dbReference type="HOGENOM" id="CLU_012893_6_4_5"/>
<dbReference type="Proteomes" id="UP000008130">
    <property type="component" value="Chromosome"/>
</dbReference>
<feature type="transmembrane region" description="Helical" evidence="2">
    <location>
        <begin position="406"/>
        <end position="428"/>
    </location>
</feature>
<dbReference type="KEGG" id="pgv:SL003B_4207"/>
<sequence length="473" mass="48236">MSEPLQQILGTAHTPLHRHLWRTLVLAVPIIVARTAVIAMFVVDTVMVGWSGERELAAFALGSAPLLTAMMVCIGALQACAVLVAQGQGRGEAAVVGAVLRASLVHALLLGALVLVLSAYAENLFLLTGQDPGLAAAAADVSFLFGLAMPLFLVFVTVNLFLEAIGRPRAGMVVLLVLNAVNVVLNGILALGWGGLVVPMGAEGAMAGSSALRCVAAVVLGGYAALVVRRHPEWHLSGVGAVRVWAGDLLRFGGAEGRALRRLGLPMGIAQGIESAAFSTMVFFAGLLGAAHLAAYQAVMSLVTLAYMMAVGTAGATAIRVGRAVGRGRPEEVLAAGWTGIAVSMLLPLPIAAAFLAVPDDIVGLVVSDGEVIAFAAAAMAVAAVMLPFDAAMGVSLGALRGLGDVWMPTLLQIAAFWILAVPAGWLLSVHAGLGAAGLVGGLLVGVVISLVLLAARFPLVARPTNPVYGFAT</sequence>
<dbReference type="PANTHER" id="PTHR43298">
    <property type="entry name" value="MULTIDRUG RESISTANCE PROTEIN NORM-RELATED"/>
    <property type="match status" value="1"/>
</dbReference>
<evidence type="ECO:0000256" key="2">
    <source>
        <dbReference type="SAM" id="Phobius"/>
    </source>
</evidence>
<keyword evidence="1" id="KW-0813">Transport</keyword>
<feature type="transmembrane region" description="Helical" evidence="2">
    <location>
        <begin position="141"/>
        <end position="162"/>
    </location>
</feature>
<dbReference type="Pfam" id="PF01554">
    <property type="entry name" value="MatE"/>
    <property type="match status" value="2"/>
</dbReference>
<feature type="transmembrane region" description="Helical" evidence="2">
    <location>
        <begin position="372"/>
        <end position="394"/>
    </location>
</feature>
<dbReference type="STRING" id="991905.SL003B_4207"/>
<feature type="transmembrane region" description="Helical" evidence="2">
    <location>
        <begin position="20"/>
        <end position="43"/>
    </location>
</feature>
<dbReference type="GO" id="GO:0042910">
    <property type="term" value="F:xenobiotic transmembrane transporter activity"/>
    <property type="evidence" value="ECO:0007669"/>
    <property type="project" value="InterPro"/>
</dbReference>
<dbReference type="eggNOG" id="COG0534">
    <property type="taxonomic scope" value="Bacteria"/>
</dbReference>
<dbReference type="PANTHER" id="PTHR43298:SF2">
    <property type="entry name" value="FMN_FAD EXPORTER YEEO-RELATED"/>
    <property type="match status" value="1"/>
</dbReference>
<feature type="transmembrane region" description="Helical" evidence="2">
    <location>
        <begin position="434"/>
        <end position="456"/>
    </location>
</feature>
<dbReference type="NCBIfam" id="TIGR00797">
    <property type="entry name" value="matE"/>
    <property type="match status" value="1"/>
</dbReference>
<dbReference type="InterPro" id="IPR002528">
    <property type="entry name" value="MATE_fam"/>
</dbReference>
<feature type="transmembrane region" description="Helical" evidence="2">
    <location>
        <begin position="333"/>
        <end position="357"/>
    </location>
</feature>
<dbReference type="AlphaFoldDB" id="F2IVA6"/>
<feature type="transmembrane region" description="Helical" evidence="2">
    <location>
        <begin position="302"/>
        <end position="321"/>
    </location>
</feature>
<dbReference type="InterPro" id="IPR050222">
    <property type="entry name" value="MATE_MdtK"/>
</dbReference>
<dbReference type="RefSeq" id="WP_013654922.1">
    <property type="nucleotide sequence ID" value="NC_015259.1"/>
</dbReference>
<keyword evidence="4" id="KW-1185">Reference proteome</keyword>
<dbReference type="EMBL" id="CP002568">
    <property type="protein sequence ID" value="ADZ72624.1"/>
    <property type="molecule type" value="Genomic_DNA"/>
</dbReference>
<evidence type="ECO:0000313" key="3">
    <source>
        <dbReference type="EMBL" id="ADZ72624.1"/>
    </source>
</evidence>
<accession>F2IVA6</accession>
<feature type="transmembrane region" description="Helical" evidence="2">
    <location>
        <begin position="276"/>
        <end position="296"/>
    </location>
</feature>
<dbReference type="GO" id="GO:0015297">
    <property type="term" value="F:antiporter activity"/>
    <property type="evidence" value="ECO:0007669"/>
    <property type="project" value="InterPro"/>
</dbReference>
<gene>
    <name evidence="3" type="ordered locus">SL003B_4207</name>
</gene>
<dbReference type="GO" id="GO:0005886">
    <property type="term" value="C:plasma membrane"/>
    <property type="evidence" value="ECO:0007669"/>
    <property type="project" value="TreeGrafter"/>
</dbReference>
<feature type="transmembrane region" description="Helical" evidence="2">
    <location>
        <begin position="98"/>
        <end position="121"/>
    </location>
</feature>
<feature type="transmembrane region" description="Helical" evidence="2">
    <location>
        <begin position="174"/>
        <end position="198"/>
    </location>
</feature>
<proteinExistence type="predicted"/>
<keyword evidence="2" id="KW-1133">Transmembrane helix</keyword>